<dbReference type="Proteomes" id="UP000015104">
    <property type="component" value="Unassembled WGS sequence"/>
</dbReference>
<dbReference type="SMR" id="T1KAM5"/>
<dbReference type="Pfam" id="PF08969">
    <property type="entry name" value="USP8_dimer"/>
    <property type="match status" value="1"/>
</dbReference>
<evidence type="ECO:0000313" key="6">
    <source>
        <dbReference type="EnsemblMetazoa" id="tetur08g00980.1"/>
    </source>
</evidence>
<reference evidence="6" key="2">
    <citation type="submission" date="2015-06" db="UniProtKB">
        <authorList>
            <consortium name="EnsemblMetazoa"/>
        </authorList>
    </citation>
    <scope>IDENTIFICATION</scope>
</reference>
<feature type="compositionally biased region" description="Low complexity" evidence="4">
    <location>
        <begin position="114"/>
        <end position="137"/>
    </location>
</feature>
<dbReference type="GO" id="GO:0004843">
    <property type="term" value="F:cysteine-type deubiquitinase activity"/>
    <property type="evidence" value="ECO:0007669"/>
    <property type="project" value="UniProtKB-EC"/>
</dbReference>
<proteinExistence type="inferred from homology"/>
<feature type="region of interest" description="Disordered" evidence="4">
    <location>
        <begin position="358"/>
        <end position="387"/>
    </location>
</feature>
<evidence type="ECO:0000256" key="4">
    <source>
        <dbReference type="SAM" id="MobiDB-lite"/>
    </source>
</evidence>
<dbReference type="SUPFAM" id="SSF52821">
    <property type="entry name" value="Rhodanese/Cell cycle control phosphatase"/>
    <property type="match status" value="1"/>
</dbReference>
<dbReference type="EnsemblMetazoa" id="tetur08g00980.1">
    <property type="protein sequence ID" value="tetur08g00980.1"/>
    <property type="gene ID" value="tetur08g00980"/>
</dbReference>
<evidence type="ECO:0000256" key="3">
    <source>
        <dbReference type="ARBA" id="ARBA00012759"/>
    </source>
</evidence>
<dbReference type="SUPFAM" id="SSF140856">
    <property type="entry name" value="USP8 N-terminal domain-like"/>
    <property type="match status" value="1"/>
</dbReference>
<feature type="compositionally biased region" description="Low complexity" evidence="4">
    <location>
        <begin position="551"/>
        <end position="569"/>
    </location>
</feature>
<comment type="similarity">
    <text evidence="2">Belongs to the peptidase C19 family.</text>
</comment>
<dbReference type="eggNOG" id="KOG1868">
    <property type="taxonomic scope" value="Eukaryota"/>
</dbReference>
<feature type="region of interest" description="Disordered" evidence="4">
    <location>
        <begin position="112"/>
        <end position="137"/>
    </location>
</feature>
<dbReference type="Pfam" id="PF00443">
    <property type="entry name" value="UCH"/>
    <property type="match status" value="1"/>
</dbReference>
<dbReference type="InterPro" id="IPR028889">
    <property type="entry name" value="USP"/>
</dbReference>
<name>T1KAM5_TETUR</name>
<dbReference type="AlphaFoldDB" id="T1KAM5"/>
<dbReference type="KEGG" id="tut:107362290"/>
<dbReference type="CDD" id="cd02674">
    <property type="entry name" value="Peptidase_C19R"/>
    <property type="match status" value="1"/>
</dbReference>
<feature type="domain" description="USP" evidence="5">
    <location>
        <begin position="717"/>
        <end position="1052"/>
    </location>
</feature>
<feature type="compositionally biased region" description="Polar residues" evidence="4">
    <location>
        <begin position="647"/>
        <end position="657"/>
    </location>
</feature>
<dbReference type="GO" id="GO:0016579">
    <property type="term" value="P:protein deubiquitination"/>
    <property type="evidence" value="ECO:0007669"/>
    <property type="project" value="InterPro"/>
</dbReference>
<dbReference type="Gene3D" id="3.40.250.10">
    <property type="entry name" value="Rhodanese-like domain"/>
    <property type="match status" value="1"/>
</dbReference>
<dbReference type="InterPro" id="IPR038765">
    <property type="entry name" value="Papain-like_cys_pep_sf"/>
</dbReference>
<dbReference type="InterPro" id="IPR036873">
    <property type="entry name" value="Rhodanese-like_dom_sf"/>
</dbReference>
<comment type="catalytic activity">
    <reaction evidence="1">
        <text>Thiol-dependent hydrolysis of ester, thioester, amide, peptide and isopeptide bonds formed by the C-terminal Gly of ubiquitin (a 76-residue protein attached to proteins as an intracellular targeting signal).</text>
        <dbReference type="EC" id="3.4.19.12"/>
    </reaction>
</comment>
<dbReference type="InterPro" id="IPR001394">
    <property type="entry name" value="Peptidase_C19_UCH"/>
</dbReference>
<dbReference type="STRING" id="32264.T1KAM5"/>
<dbReference type="EMBL" id="CAEY01001941">
    <property type="status" value="NOT_ANNOTATED_CDS"/>
    <property type="molecule type" value="Genomic_DNA"/>
</dbReference>
<evidence type="ECO:0000256" key="1">
    <source>
        <dbReference type="ARBA" id="ARBA00000707"/>
    </source>
</evidence>
<dbReference type="Gene3D" id="1.20.58.80">
    <property type="entry name" value="Phosphotransferase system, lactose/cellobiose-type IIA subunit"/>
    <property type="match status" value="1"/>
</dbReference>
<dbReference type="InterPro" id="IPR015063">
    <property type="entry name" value="USP8_dimer"/>
</dbReference>
<feature type="region of interest" description="Disordered" evidence="4">
    <location>
        <begin position="543"/>
        <end position="695"/>
    </location>
</feature>
<dbReference type="HOGENOM" id="CLU_009980_0_0_1"/>
<dbReference type="InterPro" id="IPR018200">
    <property type="entry name" value="USP_CS"/>
</dbReference>
<feature type="compositionally biased region" description="Basic and acidic residues" evidence="4">
    <location>
        <begin position="618"/>
        <end position="627"/>
    </location>
</feature>
<feature type="compositionally biased region" description="Basic and acidic residues" evidence="4">
    <location>
        <begin position="659"/>
        <end position="668"/>
    </location>
</feature>
<dbReference type="SUPFAM" id="SSF54001">
    <property type="entry name" value="Cysteine proteinases"/>
    <property type="match status" value="1"/>
</dbReference>
<keyword evidence="7" id="KW-1185">Reference proteome</keyword>
<gene>
    <name evidence="6" type="primary">107362290</name>
</gene>
<dbReference type="EC" id="3.4.19.12" evidence="3"/>
<evidence type="ECO:0000259" key="5">
    <source>
        <dbReference type="PROSITE" id="PS50235"/>
    </source>
</evidence>
<dbReference type="PROSITE" id="PS50235">
    <property type="entry name" value="USP_3"/>
    <property type="match status" value="1"/>
</dbReference>
<reference evidence="7" key="1">
    <citation type="submission" date="2011-08" db="EMBL/GenBank/DDBJ databases">
        <authorList>
            <person name="Rombauts S."/>
        </authorList>
    </citation>
    <scope>NUCLEOTIDE SEQUENCE</scope>
    <source>
        <strain evidence="7">London</strain>
    </source>
</reference>
<organism evidence="6 7">
    <name type="scientific">Tetranychus urticae</name>
    <name type="common">Two-spotted spider mite</name>
    <dbReference type="NCBI Taxonomy" id="32264"/>
    <lineage>
        <taxon>Eukaryota</taxon>
        <taxon>Metazoa</taxon>
        <taxon>Ecdysozoa</taxon>
        <taxon>Arthropoda</taxon>
        <taxon>Chelicerata</taxon>
        <taxon>Arachnida</taxon>
        <taxon>Acari</taxon>
        <taxon>Acariformes</taxon>
        <taxon>Trombidiformes</taxon>
        <taxon>Prostigmata</taxon>
        <taxon>Eleutherengona</taxon>
        <taxon>Raphignathae</taxon>
        <taxon>Tetranychoidea</taxon>
        <taxon>Tetranychidae</taxon>
        <taxon>Tetranychus</taxon>
    </lineage>
</organism>
<dbReference type="Gene3D" id="3.90.70.10">
    <property type="entry name" value="Cysteine proteinases"/>
    <property type="match status" value="1"/>
</dbReference>
<dbReference type="PANTHER" id="PTHR21646:SF46">
    <property type="entry name" value="UBIQUITIN CARBOXYL-TERMINAL HYDROLASE"/>
    <property type="match status" value="1"/>
</dbReference>
<accession>T1KAM5</accession>
<dbReference type="PROSITE" id="PS00973">
    <property type="entry name" value="USP_2"/>
    <property type="match status" value="1"/>
</dbReference>
<protein>
    <recommendedName>
        <fullName evidence="3">ubiquitinyl hydrolase 1</fullName>
        <ecNumber evidence="3">3.4.19.12</ecNumber>
    </recommendedName>
</protein>
<feature type="compositionally biased region" description="Polar residues" evidence="4">
    <location>
        <begin position="436"/>
        <end position="449"/>
    </location>
</feature>
<evidence type="ECO:0000256" key="2">
    <source>
        <dbReference type="ARBA" id="ARBA00009085"/>
    </source>
</evidence>
<dbReference type="PANTHER" id="PTHR21646">
    <property type="entry name" value="UBIQUITIN CARBOXYL-TERMINAL HYDROLASE"/>
    <property type="match status" value="1"/>
</dbReference>
<evidence type="ECO:0000313" key="7">
    <source>
        <dbReference type="Proteomes" id="UP000015104"/>
    </source>
</evidence>
<sequence>MPAITRTPKDLYMAHSIGELNQLANDKLTMVMKASSPDLLLNGMKKVFNQAKQSYDCGDEEKAFIYYMRVATLWQAVNAARYRDDKKFAEMFKEAIVKCEELSTKLGERYAQATSKSGSSSSTLPTPGKTIKANNDTDTTNINNVNPAKTTNNINNNGFKNDLSAANRRDGYNSNQIDGDNVIYPSIEPLEMYDLIEDLVKTGSNDIILLLDARKREDFEASHLSNLKTDKVKLLNIPEELLEKGTAATKLLKSLPNNAQLILKERRTARKVIIFDWKSSSYSENERLAALFDALWKWDNKEGCPSPPILLKKGYYGWLNSYPMLTSNSKVTPPVSDDSNDSEYESLCLNFYSQLNKAGDSSPDAPKPAQNGTSYPSVLNDGDVDDNDDIGMIQDSNELVVRLTNSKLKDNANKIPGTAQPVPPINRQVKPKLNNGDVNSPLKSPNMINKNDKPNGLSPSTMNATTTIPVQSNKPLNVPTQQNGNINENNNMKELEFKARKSLEAQEEMLRLRESEYETASLEKDKILKKIQADREHLLRENVDLKRKLKPNPSKLPDPSSDSSTITTSVAESREPFKPVKFSVAAESGDESENEREATSNPDEEMCYPATKPIMETTIKRSDERTVSESSSPSAVPRIPSIAKTGKSLSRSYSSPNIADHHDDEDSQNRPPSNHQPTFDRALKPLSNATDFPRGFTSSARMRNFSPIYGIPGQVNTGLKNLGNTCFMNAVLQCLADTSIFRRYFLQEKHMADISRHNRLGSRGELAEELGALIREIRSNQYKSVSPSNFKDAVGTHMPFFMGCEQQDAHEFLCMLLEKLHADLNRAPAANGALNLPDDLPPHIAITKFWNHHISRNRSIVSEMFEGLLMSTLKCTACGKQSHTFEVFSNLSLPIPTKLGHRFTILDCLDLFSDEEKLFGEAAWECPTCKVKRDAIKQIKICKLPKVLVIHLKRFSYEGKWRQKLQNMVDFPLFDLKLKKYKSCSSADNFDASYELYGVVNHYGTLEGGHYVAFCKNDEKNKWFKYDDHEVTELSTADVKSHAAYLLFYTSNN</sequence>
<dbReference type="PROSITE" id="PS00972">
    <property type="entry name" value="USP_1"/>
    <property type="match status" value="1"/>
</dbReference>
<feature type="region of interest" description="Disordered" evidence="4">
    <location>
        <begin position="411"/>
        <end position="456"/>
    </location>
</feature>
<dbReference type="OMA" id="YKYDDHE"/>
<dbReference type="InterPro" id="IPR050185">
    <property type="entry name" value="Ub_carboxyl-term_hydrolase"/>
</dbReference>
<dbReference type="OrthoDB" id="6511306at2759"/>